<evidence type="ECO:0000256" key="4">
    <source>
        <dbReference type="ARBA" id="ARBA00022755"/>
    </source>
</evidence>
<evidence type="ECO:0000259" key="5">
    <source>
        <dbReference type="Pfam" id="PF00551"/>
    </source>
</evidence>
<evidence type="ECO:0000256" key="1">
    <source>
        <dbReference type="ARBA" id="ARBA00005054"/>
    </source>
</evidence>
<dbReference type="PANTHER" id="PTHR43369:SF2">
    <property type="entry name" value="PHOSPHORIBOSYLGLYCINAMIDE FORMYLTRANSFERASE"/>
    <property type="match status" value="1"/>
</dbReference>
<dbReference type="GO" id="GO:0005829">
    <property type="term" value="C:cytosol"/>
    <property type="evidence" value="ECO:0007669"/>
    <property type="project" value="TreeGrafter"/>
</dbReference>
<dbReference type="SUPFAM" id="SSF53328">
    <property type="entry name" value="Formyltransferase"/>
    <property type="match status" value="1"/>
</dbReference>
<reference evidence="6 7" key="1">
    <citation type="submission" date="2020-07" db="EMBL/GenBank/DDBJ databases">
        <title>Exploring microbial biodiversity for novel pathways involved in the catabolism of aromatic compounds derived from lignin.</title>
        <authorList>
            <person name="Elkins J."/>
        </authorList>
    </citation>
    <scope>NUCLEOTIDE SEQUENCE [LARGE SCALE GENOMIC DNA]</scope>
    <source>
        <strain evidence="6 7">VanB</strain>
    </source>
</reference>
<dbReference type="EC" id="2.1.2.2" evidence="2"/>
<keyword evidence="3 6" id="KW-0808">Transferase</keyword>
<dbReference type="InterPro" id="IPR002376">
    <property type="entry name" value="Formyl_transf_N"/>
</dbReference>
<dbReference type="CDD" id="cd08369">
    <property type="entry name" value="FMT_core"/>
    <property type="match status" value="1"/>
</dbReference>
<evidence type="ECO:0000256" key="2">
    <source>
        <dbReference type="ARBA" id="ARBA00012254"/>
    </source>
</evidence>
<dbReference type="Pfam" id="PF00551">
    <property type="entry name" value="Formyl_trans_N"/>
    <property type="match status" value="1"/>
</dbReference>
<dbReference type="EMBL" id="JACCAT010000001">
    <property type="protein sequence ID" value="NYH10303.1"/>
    <property type="molecule type" value="Genomic_DNA"/>
</dbReference>
<evidence type="ECO:0000256" key="3">
    <source>
        <dbReference type="ARBA" id="ARBA00022679"/>
    </source>
</evidence>
<comment type="caution">
    <text evidence="6">The sequence shown here is derived from an EMBL/GenBank/DDBJ whole genome shotgun (WGS) entry which is preliminary data.</text>
</comment>
<dbReference type="RefSeq" id="WP_179693973.1">
    <property type="nucleotide sequence ID" value="NZ_JACCAT010000001.1"/>
</dbReference>
<dbReference type="GO" id="GO:0004644">
    <property type="term" value="F:phosphoribosylglycinamide formyltransferase activity"/>
    <property type="evidence" value="ECO:0007669"/>
    <property type="project" value="UniProtKB-EC"/>
</dbReference>
<sequence>MKVAYLWGVDFTNILKQPSDIDDVYVILPVDEPNFPVLSQSAIRELLGARTIGVPYSEGSIIQALSEINPDVIISMGWRRVLGERVLDAFTDTLFINIHPAILPQYKGYHTEPYVIINGEVEHGITAHRLTKGLDEGGIFHQVRFPISKFSTTASIKKQAYDLMPEFVRELRSLLSEGRLLESAQDASLTKVVAPKRNASDSEINPEKTLSELFNQIRACDSRQYPAFFYVDGQKVFISMWRADDAQREHELEL</sequence>
<comment type="pathway">
    <text evidence="1">Purine metabolism; IMP biosynthesis via de novo pathway; N(2)-formyl-N(1)-(5-phospho-D-ribosyl)glycinamide from N(1)-(5-phospho-D-ribosyl)glycinamide (10-formyl THF route): step 1/1.</text>
</comment>
<evidence type="ECO:0000313" key="7">
    <source>
        <dbReference type="Proteomes" id="UP000553035"/>
    </source>
</evidence>
<dbReference type="AlphaFoldDB" id="A0A7Y9VYA4"/>
<dbReference type="GO" id="GO:0006189">
    <property type="term" value="P:'de novo' IMP biosynthetic process"/>
    <property type="evidence" value="ECO:0007669"/>
    <property type="project" value="TreeGrafter"/>
</dbReference>
<evidence type="ECO:0000313" key="6">
    <source>
        <dbReference type="EMBL" id="NYH10303.1"/>
    </source>
</evidence>
<dbReference type="InterPro" id="IPR011034">
    <property type="entry name" value="Formyl_transferase-like_C_sf"/>
</dbReference>
<dbReference type="Proteomes" id="UP000553035">
    <property type="component" value="Unassembled WGS sequence"/>
</dbReference>
<dbReference type="Gene3D" id="3.40.50.12230">
    <property type="match status" value="1"/>
</dbReference>
<keyword evidence="4" id="KW-0658">Purine biosynthesis</keyword>
<protein>
    <recommendedName>
        <fullName evidence="2">phosphoribosylglycinamide formyltransferase 1</fullName>
        <ecNumber evidence="2">2.1.2.2</ecNumber>
    </recommendedName>
</protein>
<name>A0A7Y9VYA4_9PSED</name>
<gene>
    <name evidence="6" type="ORF">GGI52_003346</name>
</gene>
<dbReference type="SUPFAM" id="SSF50486">
    <property type="entry name" value="FMT C-terminal domain-like"/>
    <property type="match status" value="1"/>
</dbReference>
<dbReference type="PANTHER" id="PTHR43369">
    <property type="entry name" value="PHOSPHORIBOSYLGLYCINAMIDE FORMYLTRANSFERASE"/>
    <property type="match status" value="1"/>
</dbReference>
<organism evidence="6 7">
    <name type="scientific">Pseudomonas moraviensis</name>
    <dbReference type="NCBI Taxonomy" id="321662"/>
    <lineage>
        <taxon>Bacteria</taxon>
        <taxon>Pseudomonadati</taxon>
        <taxon>Pseudomonadota</taxon>
        <taxon>Gammaproteobacteria</taxon>
        <taxon>Pseudomonadales</taxon>
        <taxon>Pseudomonadaceae</taxon>
        <taxon>Pseudomonas</taxon>
    </lineage>
</organism>
<proteinExistence type="predicted"/>
<accession>A0A7Y9VYA4</accession>
<dbReference type="InterPro" id="IPR036477">
    <property type="entry name" value="Formyl_transf_N_sf"/>
</dbReference>
<feature type="domain" description="Formyl transferase N-terminal" evidence="5">
    <location>
        <begin position="60"/>
        <end position="162"/>
    </location>
</feature>